<dbReference type="SUPFAM" id="SSF50475">
    <property type="entry name" value="FMN-binding split barrel"/>
    <property type="match status" value="1"/>
</dbReference>
<dbReference type="InterPro" id="IPR050268">
    <property type="entry name" value="NADH-dep_flavin_reductase"/>
</dbReference>
<accession>A0A4Q7NG62</accession>
<gene>
    <name evidence="3" type="ORF">EV189_3197</name>
</gene>
<dbReference type="Pfam" id="PF01613">
    <property type="entry name" value="Flavin_Reduct"/>
    <property type="match status" value="1"/>
</dbReference>
<dbReference type="RefSeq" id="WP_130493944.1">
    <property type="nucleotide sequence ID" value="NZ_SGXD01000004.1"/>
</dbReference>
<dbReference type="PANTHER" id="PTHR30466">
    <property type="entry name" value="FLAVIN REDUCTASE"/>
    <property type="match status" value="1"/>
</dbReference>
<evidence type="ECO:0000313" key="3">
    <source>
        <dbReference type="EMBL" id="RZS82802.1"/>
    </source>
</evidence>
<dbReference type="PANTHER" id="PTHR30466:SF1">
    <property type="entry name" value="FMN REDUCTASE (NADH) RUTF"/>
    <property type="match status" value="1"/>
</dbReference>
<dbReference type="GO" id="GO:0006208">
    <property type="term" value="P:pyrimidine nucleobase catabolic process"/>
    <property type="evidence" value="ECO:0007669"/>
    <property type="project" value="TreeGrafter"/>
</dbReference>
<keyword evidence="1" id="KW-0560">Oxidoreductase</keyword>
<reference evidence="3 4" key="1">
    <citation type="submission" date="2019-02" db="EMBL/GenBank/DDBJ databases">
        <title>Genomic Encyclopedia of Type Strains, Phase IV (KMG-IV): sequencing the most valuable type-strain genomes for metagenomic binning, comparative biology and taxonomic classification.</title>
        <authorList>
            <person name="Goeker M."/>
        </authorList>
    </citation>
    <scope>NUCLEOTIDE SEQUENCE [LARGE SCALE GENOMIC DNA]</scope>
    <source>
        <strain evidence="3 4">DSM 45622</strain>
    </source>
</reference>
<evidence type="ECO:0000313" key="4">
    <source>
        <dbReference type="Proteomes" id="UP000293638"/>
    </source>
</evidence>
<protein>
    <submittedName>
        <fullName evidence="3">Flavin reductase (DIM6/NTAB) family NADH-FMN oxidoreductase RutF</fullName>
    </submittedName>
</protein>
<comment type="caution">
    <text evidence="3">The sequence shown here is derived from an EMBL/GenBank/DDBJ whole genome shotgun (WGS) entry which is preliminary data.</text>
</comment>
<name>A0A4Q7NG62_9ACTN</name>
<evidence type="ECO:0000259" key="2">
    <source>
        <dbReference type="SMART" id="SM00903"/>
    </source>
</evidence>
<dbReference type="OrthoDB" id="8901155at2"/>
<dbReference type="InterPro" id="IPR012349">
    <property type="entry name" value="Split_barrel_FMN-bd"/>
</dbReference>
<dbReference type="EMBL" id="SGXD01000004">
    <property type="protein sequence ID" value="RZS82802.1"/>
    <property type="molecule type" value="Genomic_DNA"/>
</dbReference>
<dbReference type="AlphaFoldDB" id="A0A4Q7NG62"/>
<organism evidence="3 4">
    <name type="scientific">Motilibacter rhizosphaerae</name>
    <dbReference type="NCBI Taxonomy" id="598652"/>
    <lineage>
        <taxon>Bacteria</taxon>
        <taxon>Bacillati</taxon>
        <taxon>Actinomycetota</taxon>
        <taxon>Actinomycetes</taxon>
        <taxon>Motilibacterales</taxon>
        <taxon>Motilibacteraceae</taxon>
        <taxon>Motilibacter</taxon>
    </lineage>
</organism>
<dbReference type="Proteomes" id="UP000293638">
    <property type="component" value="Unassembled WGS sequence"/>
</dbReference>
<dbReference type="SMART" id="SM00903">
    <property type="entry name" value="Flavin_Reduct"/>
    <property type="match status" value="1"/>
</dbReference>
<evidence type="ECO:0000256" key="1">
    <source>
        <dbReference type="ARBA" id="ARBA00023002"/>
    </source>
</evidence>
<dbReference type="Gene3D" id="2.30.110.10">
    <property type="entry name" value="Electron Transport, Fmn-binding Protein, Chain A"/>
    <property type="match status" value="1"/>
</dbReference>
<proteinExistence type="predicted"/>
<keyword evidence="4" id="KW-1185">Reference proteome</keyword>
<dbReference type="InterPro" id="IPR002563">
    <property type="entry name" value="Flavin_Rdtase-like_dom"/>
</dbReference>
<feature type="domain" description="Flavin reductase like" evidence="2">
    <location>
        <begin position="21"/>
        <end position="168"/>
    </location>
</feature>
<dbReference type="GO" id="GO:0042602">
    <property type="term" value="F:riboflavin reductase (NADPH) activity"/>
    <property type="evidence" value="ECO:0007669"/>
    <property type="project" value="TreeGrafter"/>
</dbReference>
<sequence>MSALLPPRVLSAPSAALRGFFRRYAAGVSIVTLPGAAGPVGFTASSLASVSLDPPLVSFNVSRTASSWPALQDARHVGVHLLGERDRSTATVFATSGADRFAGVEWREGDHGVPLLRTSGGWLLGRVVERVAAGDSTLVIAEVLDAALADGLDDGHEPLVWHGGAFRRAV</sequence>
<dbReference type="GO" id="GO:0010181">
    <property type="term" value="F:FMN binding"/>
    <property type="evidence" value="ECO:0007669"/>
    <property type="project" value="InterPro"/>
</dbReference>